<protein>
    <submittedName>
        <fullName evidence="2">(Fe-S)-binding protein</fullName>
    </submittedName>
</protein>
<accession>A0A222WSU7</accession>
<dbReference type="STRING" id="172713.GCA_001705305_03487"/>
<proteinExistence type="predicted"/>
<evidence type="ECO:0000259" key="1">
    <source>
        <dbReference type="PROSITE" id="PS51379"/>
    </source>
</evidence>
<evidence type="ECO:0000313" key="2">
    <source>
        <dbReference type="EMBL" id="ASR48763.1"/>
    </source>
</evidence>
<dbReference type="PANTHER" id="PTHR42827">
    <property type="entry name" value="IRON-SULFUR CLUSTER-BINDING PROTEIN-RELATED"/>
    <property type="match status" value="1"/>
</dbReference>
<sequence>MLESVPDMRENIIAEMKTYVSEDKGNVCEELQSPYYEEPIIQFAAANDPLFEEYKRVVGPDHATPQEAFERSFGMRSFDGGTVISVVLPISETIRKANRAQKYRASREWVLLRTFGDEYFVQSARRHLTGYLAGLGYRAVAPLDTDWYSIHGAAGGPISNWSERHIAYAAGLGTFSINDGFITEKGIAIRLLSVVTDLKVTPDARTSSATGHTGNCLLCSKGICGVCITRCPVQAISKDGGHDKIACMKFVYGQASRDFAVLNGGEAKSGAGCGLCQTKVPCESRNPMRTAR</sequence>
<organism evidence="2 3">
    <name type="scientific">Paenibacillus kribbensis</name>
    <dbReference type="NCBI Taxonomy" id="172713"/>
    <lineage>
        <taxon>Bacteria</taxon>
        <taxon>Bacillati</taxon>
        <taxon>Bacillota</taxon>
        <taxon>Bacilli</taxon>
        <taxon>Bacillales</taxon>
        <taxon>Paenibacillaceae</taxon>
        <taxon>Paenibacillus</taxon>
    </lineage>
</organism>
<evidence type="ECO:0000313" key="3">
    <source>
        <dbReference type="Proteomes" id="UP000214666"/>
    </source>
</evidence>
<dbReference type="KEGG" id="pkb:B4V02_19720"/>
<dbReference type="AlphaFoldDB" id="A0A222WSU7"/>
<gene>
    <name evidence="2" type="ORF">B4V02_19720</name>
</gene>
<name>A0A222WSU7_9BACL</name>
<dbReference type="PROSITE" id="PS51379">
    <property type="entry name" value="4FE4S_FER_2"/>
    <property type="match status" value="1"/>
</dbReference>
<dbReference type="Proteomes" id="UP000214666">
    <property type="component" value="Chromosome"/>
</dbReference>
<dbReference type="OrthoDB" id="9784571at2"/>
<dbReference type="PANTHER" id="PTHR42827:SF1">
    <property type="entry name" value="IRON-SULFUR CLUSTER-BINDING PROTEIN"/>
    <property type="match status" value="1"/>
</dbReference>
<reference evidence="2 3" key="1">
    <citation type="submission" date="2017-03" db="EMBL/GenBank/DDBJ databases">
        <title>Complete genome sequence of Paenibacillus Kribbensis producing bioflocculants.</title>
        <authorList>
            <person name="Lee H.-G."/>
            <person name="Oh H.-M."/>
        </authorList>
    </citation>
    <scope>NUCLEOTIDE SEQUENCE [LARGE SCALE GENOMIC DNA]</scope>
    <source>
        <strain evidence="2 3">AM49</strain>
    </source>
</reference>
<dbReference type="RefSeq" id="WP_094156065.1">
    <property type="nucleotide sequence ID" value="NZ_CP020028.1"/>
</dbReference>
<dbReference type="InterPro" id="IPR017896">
    <property type="entry name" value="4Fe4S_Fe-S-bd"/>
</dbReference>
<feature type="domain" description="4Fe-4S ferredoxin-type" evidence="1">
    <location>
        <begin position="210"/>
        <end position="241"/>
    </location>
</feature>
<dbReference type="EMBL" id="CP020028">
    <property type="protein sequence ID" value="ASR48763.1"/>
    <property type="molecule type" value="Genomic_DNA"/>
</dbReference>
<keyword evidence="3" id="KW-1185">Reference proteome</keyword>